<organism evidence="2 3">
    <name type="scientific">Callosobruchus maculatus</name>
    <name type="common">Southern cowpea weevil</name>
    <name type="synonym">Pulse bruchid</name>
    <dbReference type="NCBI Taxonomy" id="64391"/>
    <lineage>
        <taxon>Eukaryota</taxon>
        <taxon>Metazoa</taxon>
        <taxon>Ecdysozoa</taxon>
        <taxon>Arthropoda</taxon>
        <taxon>Hexapoda</taxon>
        <taxon>Insecta</taxon>
        <taxon>Pterygota</taxon>
        <taxon>Neoptera</taxon>
        <taxon>Endopterygota</taxon>
        <taxon>Coleoptera</taxon>
        <taxon>Polyphaga</taxon>
        <taxon>Cucujiformia</taxon>
        <taxon>Chrysomeloidea</taxon>
        <taxon>Chrysomelidae</taxon>
        <taxon>Bruchinae</taxon>
        <taxon>Bruchini</taxon>
        <taxon>Callosobruchus</taxon>
    </lineage>
</organism>
<accession>A0A653C0W7</accession>
<dbReference type="PANTHER" id="PTHR12333:SF0">
    <property type="entry name" value="COMM DOMAIN-CONTAINING PROTEIN 10"/>
    <property type="match status" value="1"/>
</dbReference>
<dbReference type="AlphaFoldDB" id="A0A653C0W7"/>
<keyword evidence="3" id="KW-1185">Reference proteome</keyword>
<evidence type="ECO:0000259" key="1">
    <source>
        <dbReference type="PROSITE" id="PS51269"/>
    </source>
</evidence>
<reference evidence="2 3" key="1">
    <citation type="submission" date="2019-01" db="EMBL/GenBank/DDBJ databases">
        <authorList>
            <person name="Sayadi A."/>
        </authorList>
    </citation>
    <scope>NUCLEOTIDE SEQUENCE [LARGE SCALE GENOMIC DNA]</scope>
</reference>
<dbReference type="PROSITE" id="PS51269">
    <property type="entry name" value="COMM"/>
    <property type="match status" value="1"/>
</dbReference>
<dbReference type="Pfam" id="PF21672">
    <property type="entry name" value="COMM_HN"/>
    <property type="match status" value="1"/>
</dbReference>
<sequence length="195" mass="22800">MSMDSPKWISVNTKLKEGVQLLNSLSAKKFQLLLDHIITEEQFTDEELAKLKDSFKLSEEQVELLVQSIVHILKQSNKIVIKPTDLQKQLCEFLEFDEEKAEDFVKVWSKQVNENVDYENRKRLEDIAWEMNVQGADQIDNRQYQPLARLQCLVSKDEAGETSKEKLTFELNKDELIHLYNTLESIQLKIDNLSK</sequence>
<dbReference type="InterPro" id="IPR017920">
    <property type="entry name" value="COMM"/>
</dbReference>
<evidence type="ECO:0000313" key="2">
    <source>
        <dbReference type="EMBL" id="VEN41500.1"/>
    </source>
</evidence>
<dbReference type="PANTHER" id="PTHR12333">
    <property type="entry name" value="COMM DOMAIN CONTAINING PROTEIN 10"/>
    <property type="match status" value="1"/>
</dbReference>
<feature type="domain" description="COMM" evidence="1">
    <location>
        <begin position="123"/>
        <end position="194"/>
    </location>
</feature>
<proteinExistence type="predicted"/>
<dbReference type="Proteomes" id="UP000410492">
    <property type="component" value="Unassembled WGS sequence"/>
</dbReference>
<protein>
    <recommendedName>
        <fullName evidence="1">COMM domain-containing protein</fullName>
    </recommendedName>
</protein>
<name>A0A653C0W7_CALMS</name>
<gene>
    <name evidence="2" type="ORF">CALMAC_LOCUS5299</name>
</gene>
<dbReference type="EMBL" id="CAACVG010006760">
    <property type="protein sequence ID" value="VEN41500.1"/>
    <property type="molecule type" value="Genomic_DNA"/>
</dbReference>
<dbReference type="InterPro" id="IPR037361">
    <property type="entry name" value="COMMD10"/>
</dbReference>
<dbReference type="OrthoDB" id="77522at2759"/>
<evidence type="ECO:0000313" key="3">
    <source>
        <dbReference type="Proteomes" id="UP000410492"/>
    </source>
</evidence>
<dbReference type="Pfam" id="PF07258">
    <property type="entry name" value="COMM_domain"/>
    <property type="match status" value="1"/>
</dbReference>